<feature type="signal peptide" evidence="1">
    <location>
        <begin position="1"/>
        <end position="19"/>
    </location>
</feature>
<reference evidence="2 3" key="1">
    <citation type="submission" date="2016-10" db="EMBL/GenBank/DDBJ databases">
        <authorList>
            <person name="de Groot N.N."/>
        </authorList>
    </citation>
    <scope>NUCLEOTIDE SEQUENCE [LARGE SCALE GENOMIC DNA]</scope>
    <source>
        <strain evidence="2 3">DSM 26915</strain>
    </source>
</reference>
<protein>
    <recommendedName>
        <fullName evidence="4">Transferrin-binding protein B C-lobe/N-lobe beta barrel domain-containing protein</fullName>
    </recommendedName>
</protein>
<gene>
    <name evidence="2" type="ORF">SAMN04488045_0358</name>
</gene>
<name>A0A1H5SUQ2_9RHOB</name>
<evidence type="ECO:0008006" key="4">
    <source>
        <dbReference type="Google" id="ProtNLM"/>
    </source>
</evidence>
<evidence type="ECO:0000256" key="1">
    <source>
        <dbReference type="SAM" id="SignalP"/>
    </source>
</evidence>
<keyword evidence="3" id="KW-1185">Reference proteome</keyword>
<evidence type="ECO:0000313" key="3">
    <source>
        <dbReference type="Proteomes" id="UP000236752"/>
    </source>
</evidence>
<proteinExistence type="predicted"/>
<dbReference type="AlphaFoldDB" id="A0A1H5SUQ2"/>
<sequence>MRVPLIVPFVSLSFIAACSGGGGGGAETDPVFGGSLPEQFNMLSMFSNNTPGEEDIAPETSLTGTAEMSGNVYVPLDNPGTNIIVGDMEADFDFSRNTLSASATNFNEYEFDFDLDGNDEVIVGSESATLLYEFAGTLEGDGIIYRNDGPNGETVYLLAMGGEISGTRDFGALGEQGFSATVSADIEGIFLEPGQNLQTLGFVYDGELIFDLENSATPLVEDLFYSDAFILLSE</sequence>
<evidence type="ECO:0000313" key="2">
    <source>
        <dbReference type="EMBL" id="SEF53537.1"/>
    </source>
</evidence>
<keyword evidence="1" id="KW-0732">Signal</keyword>
<organism evidence="2 3">
    <name type="scientific">Thalassococcus halodurans</name>
    <dbReference type="NCBI Taxonomy" id="373675"/>
    <lineage>
        <taxon>Bacteria</taxon>
        <taxon>Pseudomonadati</taxon>
        <taxon>Pseudomonadota</taxon>
        <taxon>Alphaproteobacteria</taxon>
        <taxon>Rhodobacterales</taxon>
        <taxon>Roseobacteraceae</taxon>
        <taxon>Thalassococcus</taxon>
    </lineage>
</organism>
<feature type="chain" id="PRO_5009284374" description="Transferrin-binding protein B C-lobe/N-lobe beta barrel domain-containing protein" evidence="1">
    <location>
        <begin position="20"/>
        <end position="234"/>
    </location>
</feature>
<accession>A0A1H5SUQ2</accession>
<dbReference type="PROSITE" id="PS51257">
    <property type="entry name" value="PROKAR_LIPOPROTEIN"/>
    <property type="match status" value="1"/>
</dbReference>
<dbReference type="Proteomes" id="UP000236752">
    <property type="component" value="Unassembled WGS sequence"/>
</dbReference>
<dbReference type="EMBL" id="FNUZ01000001">
    <property type="protein sequence ID" value="SEF53537.1"/>
    <property type="molecule type" value="Genomic_DNA"/>
</dbReference>